<dbReference type="GO" id="GO:0016491">
    <property type="term" value="F:oxidoreductase activity"/>
    <property type="evidence" value="ECO:0007669"/>
    <property type="project" value="UniProtKB-KW"/>
</dbReference>
<reference evidence="3" key="1">
    <citation type="journal article" date="2014" name="Int. J. Syst. Evol. Microbiol.">
        <title>Complete genome sequence of Corynebacterium casei LMG S-19264T (=DSM 44701T), isolated from a smear-ripened cheese.</title>
        <authorList>
            <consortium name="US DOE Joint Genome Institute (JGI-PGF)"/>
            <person name="Walter F."/>
            <person name="Albersmeier A."/>
            <person name="Kalinowski J."/>
            <person name="Ruckert C."/>
        </authorList>
    </citation>
    <scope>NUCLEOTIDE SEQUENCE</scope>
    <source>
        <strain evidence="3">KCTC 12719</strain>
    </source>
</reference>
<dbReference type="GO" id="GO:0005737">
    <property type="term" value="C:cytoplasm"/>
    <property type="evidence" value="ECO:0007669"/>
    <property type="project" value="TreeGrafter"/>
</dbReference>
<dbReference type="RefSeq" id="WP_189605578.1">
    <property type="nucleotide sequence ID" value="NZ_BMXB01000016.1"/>
</dbReference>
<dbReference type="Proteomes" id="UP000610456">
    <property type="component" value="Unassembled WGS sequence"/>
</dbReference>
<feature type="domain" description="FAD dependent oxidoreductase" evidence="2">
    <location>
        <begin position="3"/>
        <end position="394"/>
    </location>
</feature>
<protein>
    <submittedName>
        <fullName evidence="3">Amino acid dehydrogenase</fullName>
    </submittedName>
</protein>
<keyword evidence="4" id="KW-1185">Reference proteome</keyword>
<dbReference type="InterPro" id="IPR006076">
    <property type="entry name" value="FAD-dep_OxRdtase"/>
</dbReference>
<evidence type="ECO:0000259" key="2">
    <source>
        <dbReference type="Pfam" id="PF01266"/>
    </source>
</evidence>
<reference evidence="3" key="2">
    <citation type="submission" date="2020-09" db="EMBL/GenBank/DDBJ databases">
        <authorList>
            <person name="Sun Q."/>
            <person name="Kim S."/>
        </authorList>
    </citation>
    <scope>NUCLEOTIDE SEQUENCE</scope>
    <source>
        <strain evidence="3">KCTC 12719</strain>
    </source>
</reference>
<dbReference type="PANTHER" id="PTHR13847:SF289">
    <property type="entry name" value="GLYCINE OXIDASE"/>
    <property type="match status" value="1"/>
</dbReference>
<keyword evidence="1" id="KW-0560">Oxidoreductase</keyword>
<accession>A0A918SJN1</accession>
<dbReference type="Gene3D" id="3.30.9.10">
    <property type="entry name" value="D-Amino Acid Oxidase, subunit A, domain 2"/>
    <property type="match status" value="1"/>
</dbReference>
<gene>
    <name evidence="3" type="primary">dadA</name>
    <name evidence="3" type="ORF">GCM10007103_29690</name>
</gene>
<dbReference type="SUPFAM" id="SSF51905">
    <property type="entry name" value="FAD/NAD(P)-binding domain"/>
    <property type="match status" value="1"/>
</dbReference>
<dbReference type="AlphaFoldDB" id="A0A918SJN1"/>
<evidence type="ECO:0000313" key="3">
    <source>
        <dbReference type="EMBL" id="GHA46710.1"/>
    </source>
</evidence>
<dbReference type="InterPro" id="IPR036188">
    <property type="entry name" value="FAD/NAD-bd_sf"/>
</dbReference>
<dbReference type="Gene3D" id="3.50.50.60">
    <property type="entry name" value="FAD/NAD(P)-binding domain"/>
    <property type="match status" value="2"/>
</dbReference>
<dbReference type="EMBL" id="BMXB01000016">
    <property type="protein sequence ID" value="GHA46710.1"/>
    <property type="molecule type" value="Genomic_DNA"/>
</dbReference>
<organism evidence="3 4">
    <name type="scientific">Salinimicrobium marinum</name>
    <dbReference type="NCBI Taxonomy" id="680283"/>
    <lineage>
        <taxon>Bacteria</taxon>
        <taxon>Pseudomonadati</taxon>
        <taxon>Bacteroidota</taxon>
        <taxon>Flavobacteriia</taxon>
        <taxon>Flavobacteriales</taxon>
        <taxon>Flavobacteriaceae</taxon>
        <taxon>Salinimicrobium</taxon>
    </lineage>
</organism>
<evidence type="ECO:0000256" key="1">
    <source>
        <dbReference type="ARBA" id="ARBA00023002"/>
    </source>
</evidence>
<evidence type="ECO:0000313" key="4">
    <source>
        <dbReference type="Proteomes" id="UP000610456"/>
    </source>
</evidence>
<comment type="caution">
    <text evidence="3">The sequence shown here is derived from an EMBL/GenBank/DDBJ whole genome shotgun (WGS) entry which is preliminary data.</text>
</comment>
<sequence length="414" mass="46229">MKKVVIVGGGISGLCSAYYLVKEGYEVSVIDQGDISTGASFINAGYLTPSHFTPLAEPGMITKGLQWMLRSSSPFYIKPRFDMEFFKWAFHFKKSATLEKVEKAIPVLTEINLKSRDLYESMLESLDFDFHYERKGLLMVYKNTESEKHELKLAERAVNEGLEAKNISKEELKKRYPIFSDEVIGAVHYECDAHTTPNEFMKNLKSWLEKQGVRFILHQEVKEIVSENNRIIAVKTQGAVIEGDEFILAAGCWTSSLAKSLKINIPIQGGKGYSINVQRPMGITIPAILVEAKVAVTPMKDFTRFAGTMEFSGMNSIIRKPRVKAIADSVQDYYRNIVITEEERDAAVSGLRPVSPDGLPFIGRTSAYKNLTIAAGHAMMGWSLGPITGKLITEVISGSDTSVKLDPFKVERFN</sequence>
<dbReference type="SUPFAM" id="SSF54373">
    <property type="entry name" value="FAD-linked reductases, C-terminal domain"/>
    <property type="match status" value="1"/>
</dbReference>
<proteinExistence type="predicted"/>
<name>A0A918SJN1_9FLAO</name>
<dbReference type="Pfam" id="PF01266">
    <property type="entry name" value="DAO"/>
    <property type="match status" value="1"/>
</dbReference>
<dbReference type="PANTHER" id="PTHR13847">
    <property type="entry name" value="SARCOSINE DEHYDROGENASE-RELATED"/>
    <property type="match status" value="1"/>
</dbReference>